<keyword evidence="2" id="KW-0808">Transferase</keyword>
<evidence type="ECO:0000313" key="2">
    <source>
        <dbReference type="EMBL" id="QDU96245.1"/>
    </source>
</evidence>
<dbReference type="InterPro" id="IPR005532">
    <property type="entry name" value="SUMF_dom"/>
</dbReference>
<evidence type="ECO:0000313" key="3">
    <source>
        <dbReference type="Proteomes" id="UP000317648"/>
    </source>
</evidence>
<feature type="domain" description="Sulfatase-modifying factor enzyme-like" evidence="1">
    <location>
        <begin position="3"/>
        <end position="225"/>
    </location>
</feature>
<dbReference type="GO" id="GO:0120147">
    <property type="term" value="F:formylglycine-generating oxidase activity"/>
    <property type="evidence" value="ECO:0007669"/>
    <property type="project" value="TreeGrafter"/>
</dbReference>
<name>A0A518DWM8_9BACT</name>
<evidence type="ECO:0000259" key="1">
    <source>
        <dbReference type="Pfam" id="PF03781"/>
    </source>
</evidence>
<dbReference type="InterPro" id="IPR051043">
    <property type="entry name" value="Sulfatase_Mod_Factor_Kinase"/>
</dbReference>
<dbReference type="InterPro" id="IPR042095">
    <property type="entry name" value="SUMF_sf"/>
</dbReference>
<dbReference type="Gene3D" id="3.90.1580.10">
    <property type="entry name" value="paralog of FGE (formylglycine-generating enzyme)"/>
    <property type="match status" value="1"/>
</dbReference>
<organism evidence="2 3">
    <name type="scientific">Lignipirellula cremea</name>
    <dbReference type="NCBI Taxonomy" id="2528010"/>
    <lineage>
        <taxon>Bacteria</taxon>
        <taxon>Pseudomonadati</taxon>
        <taxon>Planctomycetota</taxon>
        <taxon>Planctomycetia</taxon>
        <taxon>Pirellulales</taxon>
        <taxon>Pirellulaceae</taxon>
        <taxon>Lignipirellula</taxon>
    </lineage>
</organism>
<accession>A0A518DWM8</accession>
<dbReference type="Pfam" id="PF03781">
    <property type="entry name" value="FGE-sulfatase"/>
    <property type="match status" value="1"/>
</dbReference>
<dbReference type="EC" id="2.7.11.1" evidence="2"/>
<protein>
    <submittedName>
        <fullName evidence="2">Serine/threonine-protein kinase pkn1</fullName>
        <ecNumber evidence="2">2.7.11.1</ecNumber>
    </submittedName>
</protein>
<dbReference type="PANTHER" id="PTHR23150">
    <property type="entry name" value="SULFATASE MODIFYING FACTOR 1, 2"/>
    <property type="match status" value="1"/>
</dbReference>
<keyword evidence="2" id="KW-0418">Kinase</keyword>
<reference evidence="2 3" key="1">
    <citation type="submission" date="2019-02" db="EMBL/GenBank/DDBJ databases">
        <title>Deep-cultivation of Planctomycetes and their phenomic and genomic characterization uncovers novel biology.</title>
        <authorList>
            <person name="Wiegand S."/>
            <person name="Jogler M."/>
            <person name="Boedeker C."/>
            <person name="Pinto D."/>
            <person name="Vollmers J."/>
            <person name="Rivas-Marin E."/>
            <person name="Kohn T."/>
            <person name="Peeters S.H."/>
            <person name="Heuer A."/>
            <person name="Rast P."/>
            <person name="Oberbeckmann S."/>
            <person name="Bunk B."/>
            <person name="Jeske O."/>
            <person name="Meyerdierks A."/>
            <person name="Storesund J.E."/>
            <person name="Kallscheuer N."/>
            <person name="Luecker S."/>
            <person name="Lage O.M."/>
            <person name="Pohl T."/>
            <person name="Merkel B.J."/>
            <person name="Hornburger P."/>
            <person name="Mueller R.-W."/>
            <person name="Bruemmer F."/>
            <person name="Labrenz M."/>
            <person name="Spormann A.M."/>
            <person name="Op den Camp H."/>
            <person name="Overmann J."/>
            <person name="Amann R."/>
            <person name="Jetten M.S.M."/>
            <person name="Mascher T."/>
            <person name="Medema M.H."/>
            <person name="Devos D.P."/>
            <person name="Kaster A.-K."/>
            <person name="Ovreas L."/>
            <person name="Rohde M."/>
            <person name="Galperin M.Y."/>
            <person name="Jogler C."/>
        </authorList>
    </citation>
    <scope>NUCLEOTIDE SEQUENCE [LARGE SCALE GENOMIC DNA]</scope>
    <source>
        <strain evidence="2 3">Pla85_3_4</strain>
    </source>
</reference>
<proteinExistence type="predicted"/>
<dbReference type="InterPro" id="IPR016187">
    <property type="entry name" value="CTDL_fold"/>
</dbReference>
<dbReference type="EMBL" id="CP036433">
    <property type="protein sequence ID" value="QDU96245.1"/>
    <property type="molecule type" value="Genomic_DNA"/>
</dbReference>
<gene>
    <name evidence="2" type="primary">pkn1_13</name>
    <name evidence="2" type="ORF">Pla8534_40640</name>
</gene>
<dbReference type="GO" id="GO:0004674">
    <property type="term" value="F:protein serine/threonine kinase activity"/>
    <property type="evidence" value="ECO:0007669"/>
    <property type="project" value="UniProtKB-EC"/>
</dbReference>
<sequence>MKLVFIPPGEFQMGSNDDQEPVAVTLTQGFYLGETEVTQAQWTAVMETKPWTGETFIKEGPAYAASYISWNDAIDFCTKLTEQEHAAGRLAKGWRYALPTESQWEYACRAGTTTAYYFGDDPAHLGDYAWFYDNAYDIGAKYAHEVRLKKPNAWTLYDMHGNVWEWCRNGYQYDLPGGIDPASVEGSDRVYRGGSWNNAAGICRSAYRSGVVPSSRIYDLGFRLAAVPVGGAEQEPVSESR</sequence>
<dbReference type="PANTHER" id="PTHR23150:SF19">
    <property type="entry name" value="FORMYLGLYCINE-GENERATING ENZYME"/>
    <property type="match status" value="1"/>
</dbReference>
<dbReference type="Proteomes" id="UP000317648">
    <property type="component" value="Chromosome"/>
</dbReference>
<keyword evidence="3" id="KW-1185">Reference proteome</keyword>
<dbReference type="AlphaFoldDB" id="A0A518DWM8"/>
<dbReference type="KEGG" id="lcre:Pla8534_40640"/>
<dbReference type="SUPFAM" id="SSF56436">
    <property type="entry name" value="C-type lectin-like"/>
    <property type="match status" value="1"/>
</dbReference>